<feature type="region of interest" description="Disordered" evidence="1">
    <location>
        <begin position="1"/>
        <end position="71"/>
    </location>
</feature>
<evidence type="ECO:0000313" key="2">
    <source>
        <dbReference type="EMBL" id="KQK12478.1"/>
    </source>
</evidence>
<reference evidence="2 3" key="1">
    <citation type="journal article" date="2010" name="Nature">
        <title>Genome sequencing and analysis of the model grass Brachypodium distachyon.</title>
        <authorList>
            <consortium name="International Brachypodium Initiative"/>
        </authorList>
    </citation>
    <scope>NUCLEOTIDE SEQUENCE [LARGE SCALE GENOMIC DNA]</scope>
    <source>
        <strain evidence="2 3">Bd21</strain>
    </source>
</reference>
<organism evidence="2">
    <name type="scientific">Brachypodium distachyon</name>
    <name type="common">Purple false brome</name>
    <name type="synonym">Trachynia distachya</name>
    <dbReference type="NCBI Taxonomy" id="15368"/>
    <lineage>
        <taxon>Eukaryota</taxon>
        <taxon>Viridiplantae</taxon>
        <taxon>Streptophyta</taxon>
        <taxon>Embryophyta</taxon>
        <taxon>Tracheophyta</taxon>
        <taxon>Spermatophyta</taxon>
        <taxon>Magnoliopsida</taxon>
        <taxon>Liliopsida</taxon>
        <taxon>Poales</taxon>
        <taxon>Poaceae</taxon>
        <taxon>BOP clade</taxon>
        <taxon>Pooideae</taxon>
        <taxon>Stipodae</taxon>
        <taxon>Brachypodieae</taxon>
        <taxon>Brachypodium</taxon>
    </lineage>
</organism>
<feature type="compositionally biased region" description="Gly residues" evidence="1">
    <location>
        <begin position="56"/>
        <end position="71"/>
    </location>
</feature>
<sequence>MPTARNIVPAPTCLQQRTTARSIVSHHGSHRHGRSRGERGPNPSRRQLPPPSPPRRGGGGPPSASKGGGRGGCSWRCLLRGERRPSAQRAAWLGCSRSEGAARAVVGAHCPVAGGGWPGQRHSAGSGAPRLDPGGCGSLGSRFGAGRPGSLGRRPLWWFVVPLPRRVGGRRLRPLLPSSPWSPVAVPALDG</sequence>
<dbReference type="Gramene" id="KQK12478">
    <property type="protein sequence ID" value="KQK12478"/>
    <property type="gene ID" value="BRADI_1g03962v3"/>
</dbReference>
<dbReference type="EMBL" id="CM000880">
    <property type="protein sequence ID" value="KQK12478.1"/>
    <property type="molecule type" value="Genomic_DNA"/>
</dbReference>
<evidence type="ECO:0000313" key="3">
    <source>
        <dbReference type="EnsemblPlants" id="KQK12478"/>
    </source>
</evidence>
<proteinExistence type="predicted"/>
<reference evidence="2" key="2">
    <citation type="submission" date="2017-06" db="EMBL/GenBank/DDBJ databases">
        <title>WGS assembly of Brachypodium distachyon.</title>
        <authorList>
            <consortium name="The International Brachypodium Initiative"/>
            <person name="Lucas S."/>
            <person name="Harmon-Smith M."/>
            <person name="Lail K."/>
            <person name="Tice H."/>
            <person name="Grimwood J."/>
            <person name="Bruce D."/>
            <person name="Barry K."/>
            <person name="Shu S."/>
            <person name="Lindquist E."/>
            <person name="Wang M."/>
            <person name="Pitluck S."/>
            <person name="Vogel J.P."/>
            <person name="Garvin D.F."/>
            <person name="Mockler T.C."/>
            <person name="Schmutz J."/>
            <person name="Rokhsar D."/>
            <person name="Bevan M.W."/>
        </authorList>
    </citation>
    <scope>NUCLEOTIDE SEQUENCE</scope>
    <source>
        <strain evidence="2">Bd21</strain>
    </source>
</reference>
<evidence type="ECO:0000313" key="4">
    <source>
        <dbReference type="Proteomes" id="UP000008810"/>
    </source>
</evidence>
<gene>
    <name evidence="2" type="ORF">BRADI_1g03962v3</name>
</gene>
<evidence type="ECO:0000256" key="1">
    <source>
        <dbReference type="SAM" id="MobiDB-lite"/>
    </source>
</evidence>
<keyword evidence="4" id="KW-1185">Reference proteome</keyword>
<dbReference type="Proteomes" id="UP000008810">
    <property type="component" value="Chromosome 1"/>
</dbReference>
<name>A0A0Q3N737_BRADI</name>
<reference evidence="3" key="3">
    <citation type="submission" date="2018-08" db="UniProtKB">
        <authorList>
            <consortium name="EnsemblPlants"/>
        </authorList>
    </citation>
    <scope>IDENTIFICATION</scope>
    <source>
        <strain evidence="3">cv. Bd21</strain>
    </source>
</reference>
<dbReference type="EnsemblPlants" id="KQK12478">
    <property type="protein sequence ID" value="KQK12478"/>
    <property type="gene ID" value="BRADI_1g03962v3"/>
</dbReference>
<dbReference type="InParanoid" id="A0A0Q3N737"/>
<dbReference type="AlphaFoldDB" id="A0A0Q3N737"/>
<protein>
    <submittedName>
        <fullName evidence="2 3">Uncharacterized protein</fullName>
    </submittedName>
</protein>
<feature type="compositionally biased region" description="Polar residues" evidence="1">
    <location>
        <begin position="13"/>
        <end position="22"/>
    </location>
</feature>
<accession>A0A0Q3N737</accession>